<feature type="transmembrane region" description="Helical" evidence="10">
    <location>
        <begin position="447"/>
        <end position="466"/>
    </location>
</feature>
<dbReference type="SUPFAM" id="SSF52833">
    <property type="entry name" value="Thioredoxin-like"/>
    <property type="match status" value="1"/>
</dbReference>
<proteinExistence type="inferred from homology"/>
<feature type="transmembrane region" description="Helical" evidence="10">
    <location>
        <begin position="183"/>
        <end position="202"/>
    </location>
</feature>
<evidence type="ECO:0000256" key="2">
    <source>
        <dbReference type="ARBA" id="ARBA00005742"/>
    </source>
</evidence>
<feature type="domain" description="G-protein coupled receptors family 1 profile" evidence="11">
    <location>
        <begin position="83"/>
        <end position="341"/>
    </location>
</feature>
<dbReference type="STRING" id="543379.A0A232EWZ3"/>
<dbReference type="InterPro" id="IPR017452">
    <property type="entry name" value="GPCR_Rhodpsn_7TM"/>
</dbReference>
<evidence type="ECO:0000256" key="3">
    <source>
        <dbReference type="ARBA" id="ARBA00010663"/>
    </source>
</evidence>
<comment type="subcellular location">
    <subcellularLocation>
        <location evidence="1">Membrane</location>
        <topology evidence="1">Multi-pass membrane protein</topology>
    </subcellularLocation>
</comment>
<comment type="similarity">
    <text evidence="2">Belongs to the selenoprotein M/F family.</text>
</comment>
<organism evidence="12 13">
    <name type="scientific">Trichomalopsis sarcophagae</name>
    <dbReference type="NCBI Taxonomy" id="543379"/>
    <lineage>
        <taxon>Eukaryota</taxon>
        <taxon>Metazoa</taxon>
        <taxon>Ecdysozoa</taxon>
        <taxon>Arthropoda</taxon>
        <taxon>Hexapoda</taxon>
        <taxon>Insecta</taxon>
        <taxon>Pterygota</taxon>
        <taxon>Neoptera</taxon>
        <taxon>Endopterygota</taxon>
        <taxon>Hymenoptera</taxon>
        <taxon>Apocrita</taxon>
        <taxon>Proctotrupomorpha</taxon>
        <taxon>Chalcidoidea</taxon>
        <taxon>Pteromalidae</taxon>
        <taxon>Pteromalinae</taxon>
        <taxon>Trichomalopsis</taxon>
    </lineage>
</organism>
<feature type="transmembrane region" description="Helical" evidence="10">
    <location>
        <begin position="276"/>
        <end position="299"/>
    </location>
</feature>
<sequence length="558" mass="63733">MRVVRHATLIVDRERERERESEIVMTFEAPGSPNDLNNFTEIPLDVDTSQFLFPVQIWGMRPVWEVVVKVATLAPVVMISLIGNGCLIHAIFRNKTLHTTTNLFILNMAFADFGISLLCPGMFICIDIFQNYILHEIGCKFDGFLLQAMTLVAVFSLSAVSYDRVCAIVLNCSGKLSIRNARILMFVSWIIALALAVPLAFFRKYYDRPWKNYVESFCTETITAYPYWHMLVGLSVWTPLAIMAVCYTTIFFKLDRYETQALKSKHPIVVKYKGRVARILSLVVLSFTVCRVPFTALVIKRAHMNTNPEQIKMGQASSMYVLWYASRYLVFVNAALNPLLYGCTSGILRQELVTYPPLSWLISRFRSDHSSKPYNQAPIAHERLKPRSPCIRLEEAHDNNCARNQKITNISPSVKSKSESRIYKKLRISSIVKARRNVEEIMKPSRVAVFAISAIVLSVLTDLAFASKGMYSRAVVESCRGCQLNRLPDVKAFIFEDLPLYDNAEFKHIQGAPPELVLYDHAEKEIERFQIGLLTREECNELMYEKGFKKSKPIKDEI</sequence>
<comment type="similarity">
    <text evidence="3">Belongs to the G-protein coupled receptor 1 family.</text>
</comment>
<evidence type="ECO:0000313" key="12">
    <source>
        <dbReference type="EMBL" id="OXU22851.1"/>
    </source>
</evidence>
<dbReference type="PROSITE" id="PS50262">
    <property type="entry name" value="G_PROTEIN_RECEP_F1_2"/>
    <property type="match status" value="1"/>
</dbReference>
<dbReference type="InterPro" id="IPR000276">
    <property type="entry name" value="GPCR_Rhodpsn"/>
</dbReference>
<reference evidence="12 13" key="1">
    <citation type="journal article" date="2017" name="Curr. Biol.">
        <title>The Evolution of Venom by Co-option of Single-Copy Genes.</title>
        <authorList>
            <person name="Martinson E.O."/>
            <person name="Mrinalini"/>
            <person name="Kelkar Y.D."/>
            <person name="Chang C.H."/>
            <person name="Werren J.H."/>
        </authorList>
    </citation>
    <scope>NUCLEOTIDE SEQUENCE [LARGE SCALE GENOMIC DNA]</scope>
    <source>
        <strain evidence="12 13">Alberta</strain>
        <tissue evidence="12">Whole body</tissue>
    </source>
</reference>
<feature type="transmembrane region" description="Helical" evidence="10">
    <location>
        <begin position="236"/>
        <end position="255"/>
    </location>
</feature>
<protein>
    <recommendedName>
        <fullName evidence="11">G-protein coupled receptors family 1 profile domain-containing protein</fullName>
    </recommendedName>
</protein>
<dbReference type="InterPro" id="IPR036249">
    <property type="entry name" value="Thioredoxin-like_sf"/>
</dbReference>
<keyword evidence="5 10" id="KW-1133">Transmembrane helix</keyword>
<evidence type="ECO:0000256" key="8">
    <source>
        <dbReference type="ARBA" id="ARBA00023170"/>
    </source>
</evidence>
<dbReference type="OrthoDB" id="9946013at2759"/>
<dbReference type="InterPro" id="IPR014912">
    <property type="entry name" value="Sep15_SelM_dom"/>
</dbReference>
<name>A0A232EWZ3_9HYME</name>
<evidence type="ECO:0000256" key="5">
    <source>
        <dbReference type="ARBA" id="ARBA00022989"/>
    </source>
</evidence>
<evidence type="ECO:0000256" key="9">
    <source>
        <dbReference type="ARBA" id="ARBA00023224"/>
    </source>
</evidence>
<dbReference type="Pfam" id="PF08806">
    <property type="entry name" value="Sep15_SelM"/>
    <property type="match status" value="1"/>
</dbReference>
<evidence type="ECO:0000256" key="10">
    <source>
        <dbReference type="SAM" id="Phobius"/>
    </source>
</evidence>
<keyword evidence="8" id="KW-0675">Receptor</keyword>
<keyword evidence="6" id="KW-0297">G-protein coupled receptor</keyword>
<keyword evidence="9" id="KW-0807">Transducer</keyword>
<comment type="caution">
    <text evidence="12">The sequence shown here is derived from an EMBL/GenBank/DDBJ whole genome shotgun (WGS) entry which is preliminary data.</text>
</comment>
<evidence type="ECO:0000256" key="6">
    <source>
        <dbReference type="ARBA" id="ARBA00023040"/>
    </source>
</evidence>
<evidence type="ECO:0000259" key="11">
    <source>
        <dbReference type="PROSITE" id="PS50262"/>
    </source>
</evidence>
<keyword evidence="13" id="KW-1185">Reference proteome</keyword>
<dbReference type="Gene3D" id="1.20.1070.10">
    <property type="entry name" value="Rhodopsin 7-helix transmembrane proteins"/>
    <property type="match status" value="1"/>
</dbReference>
<dbReference type="Gene3D" id="3.40.30.50">
    <property type="entry name" value="Sep15/SelM thioredoxin-like domain, active-site redox motif"/>
    <property type="match status" value="1"/>
</dbReference>
<dbReference type="PANTHER" id="PTHR24235">
    <property type="entry name" value="NEUROPEPTIDE Y RECEPTOR"/>
    <property type="match status" value="1"/>
</dbReference>
<dbReference type="InterPro" id="IPR038219">
    <property type="entry name" value="Sep15/SelM_sf"/>
</dbReference>
<dbReference type="PRINTS" id="PR00237">
    <property type="entry name" value="GPCRRHODOPSN"/>
</dbReference>
<dbReference type="GO" id="GO:0004930">
    <property type="term" value="F:G protein-coupled receptor activity"/>
    <property type="evidence" value="ECO:0007669"/>
    <property type="project" value="UniProtKB-KW"/>
</dbReference>
<feature type="transmembrane region" description="Helical" evidence="10">
    <location>
        <begin position="144"/>
        <end position="162"/>
    </location>
</feature>
<keyword evidence="7 10" id="KW-0472">Membrane</keyword>
<dbReference type="PANTHER" id="PTHR24235:SF12">
    <property type="entry name" value="G-PROTEIN COUPLED RECEPTORS FAMILY 1 PROFILE DOMAIN-CONTAINING PROTEIN"/>
    <property type="match status" value="1"/>
</dbReference>
<accession>A0A232EWZ3</accession>
<feature type="transmembrane region" description="Helical" evidence="10">
    <location>
        <begin position="70"/>
        <end position="92"/>
    </location>
</feature>
<evidence type="ECO:0000313" key="13">
    <source>
        <dbReference type="Proteomes" id="UP000215335"/>
    </source>
</evidence>
<dbReference type="EMBL" id="NNAY01001812">
    <property type="protein sequence ID" value="OXU22851.1"/>
    <property type="molecule type" value="Genomic_DNA"/>
</dbReference>
<dbReference type="AlphaFoldDB" id="A0A232EWZ3"/>
<feature type="transmembrane region" description="Helical" evidence="10">
    <location>
        <begin position="319"/>
        <end position="340"/>
    </location>
</feature>
<feature type="transmembrane region" description="Helical" evidence="10">
    <location>
        <begin position="104"/>
        <end position="124"/>
    </location>
</feature>
<evidence type="ECO:0000256" key="7">
    <source>
        <dbReference type="ARBA" id="ARBA00023136"/>
    </source>
</evidence>
<evidence type="ECO:0000256" key="4">
    <source>
        <dbReference type="ARBA" id="ARBA00022692"/>
    </source>
</evidence>
<dbReference type="SUPFAM" id="SSF81321">
    <property type="entry name" value="Family A G protein-coupled receptor-like"/>
    <property type="match status" value="1"/>
</dbReference>
<gene>
    <name evidence="12" type="ORF">TSAR_004596</name>
</gene>
<dbReference type="Pfam" id="PF00001">
    <property type="entry name" value="7tm_1"/>
    <property type="match status" value="1"/>
</dbReference>
<keyword evidence="4 10" id="KW-0812">Transmembrane</keyword>
<evidence type="ECO:0000256" key="1">
    <source>
        <dbReference type="ARBA" id="ARBA00004141"/>
    </source>
</evidence>
<dbReference type="Proteomes" id="UP000215335">
    <property type="component" value="Unassembled WGS sequence"/>
</dbReference>
<dbReference type="GO" id="GO:0016020">
    <property type="term" value="C:membrane"/>
    <property type="evidence" value="ECO:0007669"/>
    <property type="project" value="UniProtKB-SubCell"/>
</dbReference>